<dbReference type="RefSeq" id="XP_040635013.1">
    <property type="nucleotide sequence ID" value="XM_040782993.1"/>
</dbReference>
<keyword evidence="2" id="KW-1185">Reference proteome</keyword>
<evidence type="ECO:0000313" key="1">
    <source>
        <dbReference type="EMBL" id="EYE91323.1"/>
    </source>
</evidence>
<dbReference type="STRING" id="1388766.A0A017S2Q8"/>
<dbReference type="EMBL" id="KK088446">
    <property type="protein sequence ID" value="EYE91323.1"/>
    <property type="molecule type" value="Genomic_DNA"/>
</dbReference>
<gene>
    <name evidence="1" type="ORF">EURHEDRAFT_416566</name>
</gene>
<protein>
    <submittedName>
        <fullName evidence="1">Uncharacterized protein</fullName>
    </submittedName>
</protein>
<dbReference type="Proteomes" id="UP000019804">
    <property type="component" value="Unassembled WGS sequence"/>
</dbReference>
<proteinExistence type="predicted"/>
<evidence type="ECO:0000313" key="2">
    <source>
        <dbReference type="Proteomes" id="UP000019804"/>
    </source>
</evidence>
<organism evidence="1 2">
    <name type="scientific">Aspergillus ruber (strain CBS 135680)</name>
    <dbReference type="NCBI Taxonomy" id="1388766"/>
    <lineage>
        <taxon>Eukaryota</taxon>
        <taxon>Fungi</taxon>
        <taxon>Dikarya</taxon>
        <taxon>Ascomycota</taxon>
        <taxon>Pezizomycotina</taxon>
        <taxon>Eurotiomycetes</taxon>
        <taxon>Eurotiomycetidae</taxon>
        <taxon>Eurotiales</taxon>
        <taxon>Aspergillaceae</taxon>
        <taxon>Aspergillus</taxon>
        <taxon>Aspergillus subgen. Aspergillus</taxon>
    </lineage>
</organism>
<name>A0A017S2Q8_ASPRC</name>
<dbReference type="GeneID" id="63698117"/>
<dbReference type="AlphaFoldDB" id="A0A017S2Q8"/>
<accession>A0A017S2Q8</accession>
<sequence length="89" mass="10334">MDQSPLSPQSIIRNWYWRFGKLKYDHIQNRGKDIQEYELGGACHSLGKNESGSTTSLISQLTVCLPQSFANKVDQRVRREEGRQHEWVV</sequence>
<feature type="non-terminal residue" evidence="1">
    <location>
        <position position="89"/>
    </location>
</feature>
<dbReference type="HOGENOM" id="CLU_2460660_0_0_1"/>
<reference evidence="2" key="1">
    <citation type="journal article" date="2014" name="Nat. Commun.">
        <title>Genomic adaptations of the halophilic Dead Sea filamentous fungus Eurotium rubrum.</title>
        <authorList>
            <person name="Kis-Papo T."/>
            <person name="Weig A.R."/>
            <person name="Riley R."/>
            <person name="Persoh D."/>
            <person name="Salamov A."/>
            <person name="Sun H."/>
            <person name="Lipzen A."/>
            <person name="Wasser S.P."/>
            <person name="Rambold G."/>
            <person name="Grigoriev I.V."/>
            <person name="Nevo E."/>
        </authorList>
    </citation>
    <scope>NUCLEOTIDE SEQUENCE [LARGE SCALE GENOMIC DNA]</scope>
    <source>
        <strain evidence="2">CBS 135680</strain>
    </source>
</reference>